<dbReference type="SUPFAM" id="SSF53850">
    <property type="entry name" value="Periplasmic binding protein-like II"/>
    <property type="match status" value="1"/>
</dbReference>
<dbReference type="Pfam" id="PF00497">
    <property type="entry name" value="SBP_bac_3"/>
    <property type="match status" value="1"/>
</dbReference>
<dbReference type="SMART" id="SM00062">
    <property type="entry name" value="PBPb"/>
    <property type="match status" value="1"/>
</dbReference>
<organism evidence="4 5">
    <name type="scientific">Maritalea porphyrae</name>
    <dbReference type="NCBI Taxonomy" id="880732"/>
    <lineage>
        <taxon>Bacteria</taxon>
        <taxon>Pseudomonadati</taxon>
        <taxon>Pseudomonadota</taxon>
        <taxon>Alphaproteobacteria</taxon>
        <taxon>Hyphomicrobiales</taxon>
        <taxon>Devosiaceae</taxon>
        <taxon>Maritalea</taxon>
    </lineage>
</organism>
<evidence type="ECO:0000313" key="5">
    <source>
        <dbReference type="Proteomes" id="UP001161405"/>
    </source>
</evidence>
<feature type="domain" description="Solute-binding protein family 3/N-terminal" evidence="3">
    <location>
        <begin position="27"/>
        <end position="241"/>
    </location>
</feature>
<protein>
    <submittedName>
        <fullName evidence="4">Ectoine/hydroxyectoine ABC transporter substrate-binding protein EhuB</fullName>
    </submittedName>
</protein>
<evidence type="ECO:0000259" key="3">
    <source>
        <dbReference type="SMART" id="SM00062"/>
    </source>
</evidence>
<evidence type="ECO:0000313" key="4">
    <source>
        <dbReference type="EMBL" id="GLQ17696.1"/>
    </source>
</evidence>
<reference evidence="4" key="1">
    <citation type="journal article" date="2014" name="Int. J. Syst. Evol. Microbiol.">
        <title>Complete genome of a new Firmicutes species belonging to the dominant human colonic microbiota ('Ruminococcus bicirculans') reveals two chromosomes and a selective capacity to utilize plant glucans.</title>
        <authorList>
            <consortium name="NISC Comparative Sequencing Program"/>
            <person name="Wegmann U."/>
            <person name="Louis P."/>
            <person name="Goesmann A."/>
            <person name="Henrissat B."/>
            <person name="Duncan S.H."/>
            <person name="Flint H.J."/>
        </authorList>
    </citation>
    <scope>NUCLEOTIDE SEQUENCE</scope>
    <source>
        <strain evidence="4">NBRC 107169</strain>
    </source>
</reference>
<reference evidence="4" key="2">
    <citation type="submission" date="2023-01" db="EMBL/GenBank/DDBJ databases">
        <title>Draft genome sequence of Maritalea porphyrae strain NBRC 107169.</title>
        <authorList>
            <person name="Sun Q."/>
            <person name="Mori K."/>
        </authorList>
    </citation>
    <scope>NUCLEOTIDE SEQUENCE</scope>
    <source>
        <strain evidence="4">NBRC 107169</strain>
    </source>
</reference>
<dbReference type="InterPro" id="IPR001638">
    <property type="entry name" value="Solute-binding_3/MltF_N"/>
</dbReference>
<dbReference type="Gene3D" id="3.40.190.10">
    <property type="entry name" value="Periplasmic binding protein-like II"/>
    <property type="match status" value="2"/>
</dbReference>
<feature type="signal peptide" evidence="2">
    <location>
        <begin position="1"/>
        <end position="25"/>
    </location>
</feature>
<dbReference type="EMBL" id="BSNI01000002">
    <property type="protein sequence ID" value="GLQ17696.1"/>
    <property type="molecule type" value="Genomic_DNA"/>
</dbReference>
<accession>A0ABQ5UR04</accession>
<dbReference type="Proteomes" id="UP001161405">
    <property type="component" value="Unassembled WGS sequence"/>
</dbReference>
<gene>
    <name evidence="4" type="ORF">GCM10007879_19450</name>
</gene>
<evidence type="ECO:0000256" key="2">
    <source>
        <dbReference type="SAM" id="SignalP"/>
    </source>
</evidence>
<sequence length="267" mass="27356">MNFKMVLAAAAAASLTAFSAVGAYADNVKIGFANEVPWAYPGEGNEPLGFVNVIAQNVLEIAGYDGTDSVVSEWGGLIPGLEAGRSDMVTGGLYITPSRCNAIAFSDPIMQAYDAFVMSGDAGVTSYQDIIDAGGTFVTGAGYNQVAAWADAGGAPGKILEVPGPAEIVAAVEAGRAMAGGVTVFTAAEAIANNDNLTMTAIPGSTYYVGFGFTKSNHKLRTAVNAAIHQYVGTDKMLADVAEYGYSKANLPGDTTVGEACLLHAND</sequence>
<feature type="chain" id="PRO_5045984553" evidence="2">
    <location>
        <begin position="26"/>
        <end position="267"/>
    </location>
</feature>
<evidence type="ECO:0000256" key="1">
    <source>
        <dbReference type="ARBA" id="ARBA00022729"/>
    </source>
</evidence>
<dbReference type="PANTHER" id="PTHR35936">
    <property type="entry name" value="MEMBRANE-BOUND LYTIC MUREIN TRANSGLYCOSYLASE F"/>
    <property type="match status" value="1"/>
</dbReference>
<dbReference type="PANTHER" id="PTHR35936:SF19">
    <property type="entry name" value="AMINO-ACID-BINDING PROTEIN YXEM-RELATED"/>
    <property type="match status" value="1"/>
</dbReference>
<keyword evidence="1 2" id="KW-0732">Signal</keyword>
<keyword evidence="5" id="KW-1185">Reference proteome</keyword>
<name>A0ABQ5UR04_9HYPH</name>
<comment type="caution">
    <text evidence="4">The sequence shown here is derived from an EMBL/GenBank/DDBJ whole genome shotgun (WGS) entry which is preliminary data.</text>
</comment>
<dbReference type="RefSeq" id="WP_284364032.1">
    <property type="nucleotide sequence ID" value="NZ_BSNI01000002.1"/>
</dbReference>
<proteinExistence type="predicted"/>